<accession>A0A9J6GS44</accession>
<name>A0A9J6GS44_HAELO</name>
<dbReference type="EMBL" id="JABSTR010000008">
    <property type="protein sequence ID" value="KAH9377585.1"/>
    <property type="molecule type" value="Genomic_DNA"/>
</dbReference>
<dbReference type="VEuPathDB" id="VectorBase:HLOH_057660"/>
<dbReference type="AlphaFoldDB" id="A0A9J6GS44"/>
<evidence type="ECO:0000313" key="1">
    <source>
        <dbReference type="EMBL" id="KAH9377585.1"/>
    </source>
</evidence>
<protein>
    <submittedName>
        <fullName evidence="1">Uncharacterized protein</fullName>
    </submittedName>
</protein>
<sequence length="60" mass="7257">MVTVKSNKAFEKLQQEFEAKVCNKIRSYYDKNWHPIKDEWFTGPKFKVENFNTTNNQCPR</sequence>
<keyword evidence="2" id="KW-1185">Reference proteome</keyword>
<gene>
    <name evidence="1" type="ORF">HPB48_011235</name>
</gene>
<comment type="caution">
    <text evidence="1">The sequence shown here is derived from an EMBL/GenBank/DDBJ whole genome shotgun (WGS) entry which is preliminary data.</text>
</comment>
<dbReference type="OrthoDB" id="123417at2759"/>
<evidence type="ECO:0000313" key="2">
    <source>
        <dbReference type="Proteomes" id="UP000821853"/>
    </source>
</evidence>
<proteinExistence type="predicted"/>
<reference evidence="1 2" key="1">
    <citation type="journal article" date="2020" name="Cell">
        <title>Large-Scale Comparative Analyses of Tick Genomes Elucidate Their Genetic Diversity and Vector Capacities.</title>
        <authorList>
            <consortium name="Tick Genome and Microbiome Consortium (TIGMIC)"/>
            <person name="Jia N."/>
            <person name="Wang J."/>
            <person name="Shi W."/>
            <person name="Du L."/>
            <person name="Sun Y."/>
            <person name="Zhan W."/>
            <person name="Jiang J.F."/>
            <person name="Wang Q."/>
            <person name="Zhang B."/>
            <person name="Ji P."/>
            <person name="Bell-Sakyi L."/>
            <person name="Cui X.M."/>
            <person name="Yuan T.T."/>
            <person name="Jiang B.G."/>
            <person name="Yang W.F."/>
            <person name="Lam T.T."/>
            <person name="Chang Q.C."/>
            <person name="Ding S.J."/>
            <person name="Wang X.J."/>
            <person name="Zhu J.G."/>
            <person name="Ruan X.D."/>
            <person name="Zhao L."/>
            <person name="Wei J.T."/>
            <person name="Ye R.Z."/>
            <person name="Que T.C."/>
            <person name="Du C.H."/>
            <person name="Zhou Y.H."/>
            <person name="Cheng J.X."/>
            <person name="Dai P.F."/>
            <person name="Guo W.B."/>
            <person name="Han X.H."/>
            <person name="Huang E.J."/>
            <person name="Li L.F."/>
            <person name="Wei W."/>
            <person name="Gao Y.C."/>
            <person name="Liu J.Z."/>
            <person name="Shao H.Z."/>
            <person name="Wang X."/>
            <person name="Wang C.C."/>
            <person name="Yang T.C."/>
            <person name="Huo Q.B."/>
            <person name="Li W."/>
            <person name="Chen H.Y."/>
            <person name="Chen S.E."/>
            <person name="Zhou L.G."/>
            <person name="Ni X.B."/>
            <person name="Tian J.H."/>
            <person name="Sheng Y."/>
            <person name="Liu T."/>
            <person name="Pan Y.S."/>
            <person name="Xia L.Y."/>
            <person name="Li J."/>
            <person name="Zhao F."/>
            <person name="Cao W.C."/>
        </authorList>
    </citation>
    <scope>NUCLEOTIDE SEQUENCE [LARGE SCALE GENOMIC DNA]</scope>
    <source>
        <strain evidence="1">HaeL-2018</strain>
    </source>
</reference>
<dbReference type="Proteomes" id="UP000821853">
    <property type="component" value="Unassembled WGS sequence"/>
</dbReference>
<organism evidence="1 2">
    <name type="scientific">Haemaphysalis longicornis</name>
    <name type="common">Bush tick</name>
    <dbReference type="NCBI Taxonomy" id="44386"/>
    <lineage>
        <taxon>Eukaryota</taxon>
        <taxon>Metazoa</taxon>
        <taxon>Ecdysozoa</taxon>
        <taxon>Arthropoda</taxon>
        <taxon>Chelicerata</taxon>
        <taxon>Arachnida</taxon>
        <taxon>Acari</taxon>
        <taxon>Parasitiformes</taxon>
        <taxon>Ixodida</taxon>
        <taxon>Ixodoidea</taxon>
        <taxon>Ixodidae</taxon>
        <taxon>Haemaphysalinae</taxon>
        <taxon>Haemaphysalis</taxon>
    </lineage>
</organism>